<keyword evidence="2" id="KW-1185">Reference proteome</keyword>
<dbReference type="Proteomes" id="UP000649328">
    <property type="component" value="Unassembled WGS sequence"/>
</dbReference>
<dbReference type="AlphaFoldDB" id="A0A8H7GR48"/>
<reference evidence="1" key="1">
    <citation type="submission" date="2020-10" db="EMBL/GenBank/DDBJ databases">
        <title>The Whole-Genome Sequence of Metschnikowia persimmonesis, a Novel Endophytic Yeast Species Isolated from Medicinal Plant Diospyros kaki Thumb.</title>
        <authorList>
            <person name="Rahmat E."/>
            <person name="Kang Y."/>
        </authorList>
    </citation>
    <scope>NUCLEOTIDE SEQUENCE</scope>
    <source>
        <strain evidence="1">KIOM G15050</strain>
    </source>
</reference>
<gene>
    <name evidence="1" type="ORF">HF325_004945</name>
</gene>
<evidence type="ECO:0000313" key="2">
    <source>
        <dbReference type="Proteomes" id="UP000649328"/>
    </source>
</evidence>
<protein>
    <submittedName>
        <fullName evidence="1">Uncharacterized protein</fullName>
    </submittedName>
</protein>
<proteinExistence type="predicted"/>
<dbReference type="OrthoDB" id="3991133at2759"/>
<dbReference type="EMBL" id="JACBPP010000006">
    <property type="protein sequence ID" value="KAF8001156.1"/>
    <property type="molecule type" value="Genomic_DNA"/>
</dbReference>
<accession>A0A8H7GR48</accession>
<evidence type="ECO:0000313" key="1">
    <source>
        <dbReference type="EMBL" id="KAF8001156.1"/>
    </source>
</evidence>
<name>A0A8H7GR48_9ASCO</name>
<comment type="caution">
    <text evidence="1">The sequence shown here is derived from an EMBL/GenBank/DDBJ whole genome shotgun (WGS) entry which is preliminary data.</text>
</comment>
<organism evidence="1 2">
    <name type="scientific">Metschnikowia pulcherrima</name>
    <dbReference type="NCBI Taxonomy" id="27326"/>
    <lineage>
        <taxon>Eukaryota</taxon>
        <taxon>Fungi</taxon>
        <taxon>Dikarya</taxon>
        <taxon>Ascomycota</taxon>
        <taxon>Saccharomycotina</taxon>
        <taxon>Pichiomycetes</taxon>
        <taxon>Metschnikowiaceae</taxon>
        <taxon>Metschnikowia</taxon>
    </lineage>
</organism>
<sequence length="168" mass="19838">MYKLRFMVGDSQSQQNDFCNLLRRKFSRQDFDTRRNKLLGLSEKLPEDVFTERLANTYAFVFNATCEPDGAIPSIRFYEDLKAAMEVRSETNVLRTILMMEREYPPLIKYDHTYEWVDSVKQFYTLAMGDILNKEYNKLASTKTAHFIGYYQYEKTLAQLNESLTLCL</sequence>